<reference evidence="2 3" key="1">
    <citation type="submission" date="2017-03" db="EMBL/GenBank/DDBJ databases">
        <authorList>
            <person name="Afonso C.L."/>
            <person name="Miller P.J."/>
            <person name="Scott M.A."/>
            <person name="Spackman E."/>
            <person name="Goraichik I."/>
            <person name="Dimitrov K.M."/>
            <person name="Suarez D.L."/>
            <person name="Swayne D.E."/>
        </authorList>
    </citation>
    <scope>NUCLEOTIDE SEQUENCE [LARGE SCALE GENOMIC DNA]</scope>
    <source>
        <strain evidence="2 3">CECT 8625</strain>
    </source>
</reference>
<protein>
    <recommendedName>
        <fullName evidence="1">DUF6314 domain-containing protein</fullName>
    </recommendedName>
</protein>
<keyword evidence="3" id="KW-1185">Reference proteome</keyword>
<dbReference type="EMBL" id="FWFK01000002">
    <property type="protein sequence ID" value="SLN30310.1"/>
    <property type="molecule type" value="Genomic_DNA"/>
</dbReference>
<organism evidence="2 3">
    <name type="scientific">Roseivivax jejudonensis</name>
    <dbReference type="NCBI Taxonomy" id="1529041"/>
    <lineage>
        <taxon>Bacteria</taxon>
        <taxon>Pseudomonadati</taxon>
        <taxon>Pseudomonadota</taxon>
        <taxon>Alphaproteobacteria</taxon>
        <taxon>Rhodobacterales</taxon>
        <taxon>Roseobacteraceae</taxon>
        <taxon>Roseivivax</taxon>
    </lineage>
</organism>
<sequence length="124" mass="13891">MSGHAEGRVCFIPEQDALRYDEQVTMHLPGQKPIPGTRSYLWREGAGSIEIAFDDGRPFHAIPLGLTSPEAVHLCDPDRYAVVYDFADWPVWGVTWEVSGPRKDYRMETLFVREKTNGNAPGAA</sequence>
<name>A0A1X6YSW3_9RHOB</name>
<gene>
    <name evidence="2" type="ORF">ROJ8625_01363</name>
</gene>
<accession>A0A1X6YSW3</accession>
<dbReference type="AlphaFoldDB" id="A0A1X6YSW3"/>
<feature type="domain" description="DUF6314" evidence="1">
    <location>
        <begin position="3"/>
        <end position="113"/>
    </location>
</feature>
<dbReference type="Pfam" id="PF19834">
    <property type="entry name" value="DUF6314"/>
    <property type="match status" value="1"/>
</dbReference>
<dbReference type="Proteomes" id="UP000193570">
    <property type="component" value="Unassembled WGS sequence"/>
</dbReference>
<evidence type="ECO:0000313" key="2">
    <source>
        <dbReference type="EMBL" id="SLN30310.1"/>
    </source>
</evidence>
<evidence type="ECO:0000259" key="1">
    <source>
        <dbReference type="Pfam" id="PF19834"/>
    </source>
</evidence>
<proteinExistence type="predicted"/>
<dbReference type="InterPro" id="IPR045632">
    <property type="entry name" value="DUF6314"/>
</dbReference>
<evidence type="ECO:0000313" key="3">
    <source>
        <dbReference type="Proteomes" id="UP000193570"/>
    </source>
</evidence>